<sequence>MTTKIEAARQTSFPTAGEVPPPNEGAPAAPSSTFPALPNPEGRWLTEFRADVQARRGEAARDGEDTPDGDGA</sequence>
<comment type="caution">
    <text evidence="2">The sequence shown here is derived from an EMBL/GenBank/DDBJ whole genome shotgun (WGS) entry which is preliminary data.</text>
</comment>
<evidence type="ECO:0000313" key="2">
    <source>
        <dbReference type="EMBL" id="GGQ05012.1"/>
    </source>
</evidence>
<dbReference type="Proteomes" id="UP000611554">
    <property type="component" value="Unassembled WGS sequence"/>
</dbReference>
<keyword evidence="3" id="KW-1185">Reference proteome</keyword>
<name>A0ABQ2R2S4_9ACTN</name>
<reference evidence="3" key="1">
    <citation type="journal article" date="2019" name="Int. J. Syst. Evol. Microbiol.">
        <title>The Global Catalogue of Microorganisms (GCM) 10K type strain sequencing project: providing services to taxonomists for standard genome sequencing and annotation.</title>
        <authorList>
            <consortium name="The Broad Institute Genomics Platform"/>
            <consortium name="The Broad Institute Genome Sequencing Center for Infectious Disease"/>
            <person name="Wu L."/>
            <person name="Ma J."/>
        </authorList>
    </citation>
    <scope>NUCLEOTIDE SEQUENCE [LARGE SCALE GENOMIC DNA]</scope>
    <source>
        <strain evidence="3">JCM 3115</strain>
    </source>
</reference>
<evidence type="ECO:0000313" key="3">
    <source>
        <dbReference type="Proteomes" id="UP000611554"/>
    </source>
</evidence>
<feature type="compositionally biased region" description="Polar residues" evidence="1">
    <location>
        <begin position="1"/>
        <end position="14"/>
    </location>
</feature>
<evidence type="ECO:0000256" key="1">
    <source>
        <dbReference type="SAM" id="MobiDB-lite"/>
    </source>
</evidence>
<organism evidence="2 3">
    <name type="scientific">Streptosporangium pseudovulgare</name>
    <dbReference type="NCBI Taxonomy" id="35765"/>
    <lineage>
        <taxon>Bacteria</taxon>
        <taxon>Bacillati</taxon>
        <taxon>Actinomycetota</taxon>
        <taxon>Actinomycetes</taxon>
        <taxon>Streptosporangiales</taxon>
        <taxon>Streptosporangiaceae</taxon>
        <taxon>Streptosporangium</taxon>
    </lineage>
</organism>
<feature type="compositionally biased region" description="Basic and acidic residues" evidence="1">
    <location>
        <begin position="44"/>
        <end position="64"/>
    </location>
</feature>
<gene>
    <name evidence="2" type="ORF">GCM10010140_38990</name>
</gene>
<accession>A0ABQ2R2S4</accession>
<proteinExistence type="predicted"/>
<feature type="region of interest" description="Disordered" evidence="1">
    <location>
        <begin position="1"/>
        <end position="72"/>
    </location>
</feature>
<dbReference type="EMBL" id="BMQJ01000009">
    <property type="protein sequence ID" value="GGQ05012.1"/>
    <property type="molecule type" value="Genomic_DNA"/>
</dbReference>
<protein>
    <submittedName>
        <fullName evidence="2">Uncharacterized protein</fullName>
    </submittedName>
</protein>